<feature type="compositionally biased region" description="Basic and acidic residues" evidence="1">
    <location>
        <begin position="129"/>
        <end position="140"/>
    </location>
</feature>
<comment type="caution">
    <text evidence="2">The sequence shown here is derived from an EMBL/GenBank/DDBJ whole genome shotgun (WGS) entry which is preliminary data.</text>
</comment>
<dbReference type="Proteomes" id="UP000298458">
    <property type="component" value="Unassembled WGS sequence"/>
</dbReference>
<evidence type="ECO:0000256" key="1">
    <source>
        <dbReference type="SAM" id="MobiDB-lite"/>
    </source>
</evidence>
<proteinExistence type="predicted"/>
<feature type="region of interest" description="Disordered" evidence="1">
    <location>
        <begin position="46"/>
        <end position="117"/>
    </location>
</feature>
<dbReference type="EMBL" id="RQET01000014">
    <property type="protein sequence ID" value="TGK06200.1"/>
    <property type="molecule type" value="Genomic_DNA"/>
</dbReference>
<dbReference type="InterPro" id="IPR011990">
    <property type="entry name" value="TPR-like_helical_dom_sf"/>
</dbReference>
<protein>
    <submittedName>
        <fullName evidence="2">Tetratricopeptide repeat protein</fullName>
    </submittedName>
</protein>
<organism evidence="2 3">
    <name type="scientific">Leptospira fletcheri</name>
    <dbReference type="NCBI Taxonomy" id="2484981"/>
    <lineage>
        <taxon>Bacteria</taxon>
        <taxon>Pseudomonadati</taxon>
        <taxon>Spirochaetota</taxon>
        <taxon>Spirochaetia</taxon>
        <taxon>Leptospirales</taxon>
        <taxon>Leptospiraceae</taxon>
        <taxon>Leptospira</taxon>
    </lineage>
</organism>
<dbReference type="SUPFAM" id="SSF48452">
    <property type="entry name" value="TPR-like"/>
    <property type="match status" value="1"/>
</dbReference>
<evidence type="ECO:0000313" key="3">
    <source>
        <dbReference type="Proteomes" id="UP000298458"/>
    </source>
</evidence>
<dbReference type="OrthoDB" id="344384at2"/>
<feature type="compositionally biased region" description="Low complexity" evidence="1">
    <location>
        <begin position="161"/>
        <end position="171"/>
    </location>
</feature>
<keyword evidence="3" id="KW-1185">Reference proteome</keyword>
<sequence>MNPKVSKFFPFPIILCLFLTEGLFAQMPLPFPEDLREMSIANEVLSSSDSEIESDIPPREIKEDDSKIMEKAPEVQEDRALKEKNREPEKPKRTLPPNLTEKKGKKVGKKHGGDTGKAAYERGLFRLRNGQKEAAQEEFSKAAAGGGEMSGKAKLELSKLSGSGEQQQTSEGQDEEIKWKSLLESARALRSQSKYPEAESTLLQVATEAPEEFRAQAYLQLGDSLFRQGKYKEARSYLIDFWNRFGRKYPTGEDARSAEFKRQREERDLGAYLLFKASYKSGETEWAKKFLSKYLEKSSKDTERAFSPMRTELENFAQRE</sequence>
<feature type="region of interest" description="Disordered" evidence="1">
    <location>
        <begin position="129"/>
        <end position="177"/>
    </location>
</feature>
<gene>
    <name evidence="2" type="ORF">EHO60_16540</name>
</gene>
<reference evidence="2" key="1">
    <citation type="journal article" date="2019" name="PLoS Negl. Trop. Dis.">
        <title>Revisiting the worldwide diversity of Leptospira species in the environment.</title>
        <authorList>
            <person name="Vincent A.T."/>
            <person name="Schiettekatte O."/>
            <person name="Bourhy P."/>
            <person name="Veyrier F.J."/>
            <person name="Picardeau M."/>
        </authorList>
    </citation>
    <scope>NUCLEOTIDE SEQUENCE [LARGE SCALE GENOMIC DNA]</scope>
    <source>
        <strain evidence="2">SSW15</strain>
    </source>
</reference>
<evidence type="ECO:0000313" key="2">
    <source>
        <dbReference type="EMBL" id="TGK06200.1"/>
    </source>
</evidence>
<dbReference type="Gene3D" id="1.25.40.10">
    <property type="entry name" value="Tetratricopeptide repeat domain"/>
    <property type="match status" value="1"/>
</dbReference>
<name>A0A4R9G5G5_9LEPT</name>
<accession>A0A4R9G5G5</accession>
<feature type="compositionally biased region" description="Basic and acidic residues" evidence="1">
    <location>
        <begin position="56"/>
        <end position="92"/>
    </location>
</feature>
<dbReference type="AlphaFoldDB" id="A0A4R9G5G5"/>